<comment type="caution">
    <text evidence="1">The sequence shown here is derived from an EMBL/GenBank/DDBJ whole genome shotgun (WGS) entry which is preliminary data.</text>
</comment>
<sequence>MQLNDPGVRTCFSINGGRLSIPNWLRRQDKANFNPGQNARANSWGLYETGFVIKTVFKLFPELGEFYILVN</sequence>
<protein>
    <submittedName>
        <fullName evidence="1">Uncharacterized protein</fullName>
    </submittedName>
</protein>
<reference evidence="1 2" key="1">
    <citation type="submission" date="2016-03" db="EMBL/GenBank/DDBJ databases">
        <title>Niastella vici sp. nov., isolated from farmland soil.</title>
        <authorList>
            <person name="Chen L."/>
            <person name="Wang D."/>
            <person name="Yang S."/>
            <person name="Wang G."/>
        </authorList>
    </citation>
    <scope>NUCLEOTIDE SEQUENCE [LARGE SCALE GENOMIC DNA]</scope>
    <source>
        <strain evidence="1 2">DJ57</strain>
    </source>
</reference>
<dbReference type="STRING" id="1703345.A3860_31405"/>
<dbReference type="Proteomes" id="UP000192796">
    <property type="component" value="Unassembled WGS sequence"/>
</dbReference>
<name>A0A1V9FTW2_9BACT</name>
<evidence type="ECO:0000313" key="2">
    <source>
        <dbReference type="Proteomes" id="UP000192796"/>
    </source>
</evidence>
<keyword evidence="2" id="KW-1185">Reference proteome</keyword>
<evidence type="ECO:0000313" key="1">
    <source>
        <dbReference type="EMBL" id="OQP61771.1"/>
    </source>
</evidence>
<accession>A0A1V9FTW2</accession>
<gene>
    <name evidence="1" type="ORF">A3860_31405</name>
</gene>
<organism evidence="1 2">
    <name type="scientific">Niastella vici</name>
    <dbReference type="NCBI Taxonomy" id="1703345"/>
    <lineage>
        <taxon>Bacteria</taxon>
        <taxon>Pseudomonadati</taxon>
        <taxon>Bacteroidota</taxon>
        <taxon>Chitinophagia</taxon>
        <taxon>Chitinophagales</taxon>
        <taxon>Chitinophagaceae</taxon>
        <taxon>Niastella</taxon>
    </lineage>
</organism>
<proteinExistence type="predicted"/>
<dbReference type="AlphaFoldDB" id="A0A1V9FTW2"/>
<dbReference type="EMBL" id="LVYD01000056">
    <property type="protein sequence ID" value="OQP61771.1"/>
    <property type="molecule type" value="Genomic_DNA"/>
</dbReference>